<name>A0A3S0IAY7_9BACI</name>
<evidence type="ECO:0000256" key="1">
    <source>
        <dbReference type="SAM" id="MobiDB-lite"/>
    </source>
</evidence>
<evidence type="ECO:0000313" key="3">
    <source>
        <dbReference type="Proteomes" id="UP000271374"/>
    </source>
</evidence>
<sequence length="43" mass="5184">MPHTSDNDKKAQDNNAFRHEKNMEREKNRKAGKRQYSKKTDHL</sequence>
<accession>A0A3S0IAY7</accession>
<keyword evidence="3" id="KW-1185">Reference proteome</keyword>
<organism evidence="2 3">
    <name type="scientific">Bacillus yapensis</name>
    <dbReference type="NCBI Taxonomy" id="2492960"/>
    <lineage>
        <taxon>Bacteria</taxon>
        <taxon>Bacillati</taxon>
        <taxon>Bacillota</taxon>
        <taxon>Bacilli</taxon>
        <taxon>Bacillales</taxon>
        <taxon>Bacillaceae</taxon>
        <taxon>Bacillus</taxon>
    </lineage>
</organism>
<comment type="caution">
    <text evidence="2">The sequence shown here is derived from an EMBL/GenBank/DDBJ whole genome shotgun (WGS) entry which is preliminary data.</text>
</comment>
<dbReference type="EMBL" id="RXNT01000008">
    <property type="protein sequence ID" value="RTR31504.1"/>
    <property type="molecule type" value="Genomic_DNA"/>
</dbReference>
<dbReference type="OrthoDB" id="2922782at2"/>
<protein>
    <submittedName>
        <fullName evidence="2">DUF3941 domain-containing protein</fullName>
    </submittedName>
</protein>
<dbReference type="AlphaFoldDB" id="A0A3S0IAY7"/>
<gene>
    <name evidence="2" type="ORF">EKG37_11550</name>
</gene>
<proteinExistence type="predicted"/>
<feature type="region of interest" description="Disordered" evidence="1">
    <location>
        <begin position="1"/>
        <end position="43"/>
    </location>
</feature>
<dbReference type="Proteomes" id="UP000271374">
    <property type="component" value="Unassembled WGS sequence"/>
</dbReference>
<evidence type="ECO:0000313" key="2">
    <source>
        <dbReference type="EMBL" id="RTR31504.1"/>
    </source>
</evidence>
<feature type="compositionally biased region" description="Basic and acidic residues" evidence="1">
    <location>
        <begin position="1"/>
        <end position="29"/>
    </location>
</feature>
<dbReference type="RefSeq" id="WP_126408821.1">
    <property type="nucleotide sequence ID" value="NZ_RXNT01000008.1"/>
</dbReference>
<reference evidence="2 3" key="1">
    <citation type="submission" date="2018-12" db="EMBL/GenBank/DDBJ databases">
        <title>Bacillus yapensis draft genome sequence.</title>
        <authorList>
            <person name="Yu L."/>
            <person name="Xu X."/>
            <person name="Tang X."/>
        </authorList>
    </citation>
    <scope>NUCLEOTIDE SEQUENCE [LARGE SCALE GENOMIC DNA]</scope>
    <source>
        <strain evidence="2 3">XXST-01</strain>
    </source>
</reference>